<dbReference type="Proteomes" id="UP001359485">
    <property type="component" value="Unassembled WGS sequence"/>
</dbReference>
<dbReference type="Gene3D" id="3.40.50.300">
    <property type="entry name" value="P-loop containing nucleotide triphosphate hydrolases"/>
    <property type="match status" value="1"/>
</dbReference>
<comment type="caution">
    <text evidence="6">The sequence shown here is derived from an EMBL/GenBank/DDBJ whole genome shotgun (WGS) entry which is preliminary data.</text>
</comment>
<keyword evidence="7" id="KW-1185">Reference proteome</keyword>
<accession>A0ABR1AWT8</accession>
<dbReference type="CDD" id="cd07067">
    <property type="entry name" value="HP_PGM_like"/>
    <property type="match status" value="1"/>
</dbReference>
<dbReference type="InterPro" id="IPR027417">
    <property type="entry name" value="P-loop_NTPase"/>
</dbReference>
<dbReference type="InterPro" id="IPR013079">
    <property type="entry name" value="6Phosfructo_kin"/>
</dbReference>
<dbReference type="SUPFAM" id="SSF53254">
    <property type="entry name" value="Phosphoglycerate mutase-like"/>
    <property type="match status" value="1"/>
</dbReference>
<dbReference type="PANTHER" id="PTHR10606">
    <property type="entry name" value="6-PHOSPHOFRUCTO-2-KINASE/FRUCTOSE-2,6-BISPHOSPHATASE"/>
    <property type="match status" value="1"/>
</dbReference>
<evidence type="ECO:0000256" key="4">
    <source>
        <dbReference type="SAM" id="MobiDB-lite"/>
    </source>
</evidence>
<keyword evidence="2" id="KW-0547">Nucleotide-binding</keyword>
<gene>
    <name evidence="6" type="ORF">RUM44_010358</name>
</gene>
<dbReference type="InterPro" id="IPR029033">
    <property type="entry name" value="His_PPase_superfam"/>
</dbReference>
<dbReference type="InterPro" id="IPR013078">
    <property type="entry name" value="His_Pase_superF_clade-1"/>
</dbReference>
<dbReference type="InterPro" id="IPR003094">
    <property type="entry name" value="6Pfruct_kin"/>
</dbReference>
<evidence type="ECO:0000259" key="5">
    <source>
        <dbReference type="Pfam" id="PF01591"/>
    </source>
</evidence>
<name>A0ABR1AWT8_POLSC</name>
<feature type="region of interest" description="Disordered" evidence="4">
    <location>
        <begin position="557"/>
        <end position="579"/>
    </location>
</feature>
<evidence type="ECO:0000256" key="1">
    <source>
        <dbReference type="ARBA" id="ARBA00008408"/>
    </source>
</evidence>
<feature type="domain" description="6-phosphofructo-2-kinase" evidence="5">
    <location>
        <begin position="149"/>
        <end position="359"/>
    </location>
</feature>
<evidence type="ECO:0000256" key="3">
    <source>
        <dbReference type="ARBA" id="ARBA00022840"/>
    </source>
</evidence>
<dbReference type="EMBL" id="JAWJWF010000045">
    <property type="protein sequence ID" value="KAK6627878.1"/>
    <property type="molecule type" value="Genomic_DNA"/>
</dbReference>
<dbReference type="Gene3D" id="3.40.50.1240">
    <property type="entry name" value="Phosphoglycerate mutase-like"/>
    <property type="match status" value="1"/>
</dbReference>
<dbReference type="SUPFAM" id="SSF52540">
    <property type="entry name" value="P-loop containing nucleoside triphosphate hydrolases"/>
    <property type="match status" value="1"/>
</dbReference>
<keyword evidence="3" id="KW-0067">ATP-binding</keyword>
<evidence type="ECO:0000313" key="7">
    <source>
        <dbReference type="Proteomes" id="UP001359485"/>
    </source>
</evidence>
<feature type="compositionally biased region" description="Low complexity" evidence="4">
    <location>
        <begin position="560"/>
        <end position="579"/>
    </location>
</feature>
<protein>
    <recommendedName>
        <fullName evidence="5">6-phosphofructo-2-kinase domain-containing protein</fullName>
    </recommendedName>
</protein>
<dbReference type="SMART" id="SM00855">
    <property type="entry name" value="PGAM"/>
    <property type="match status" value="1"/>
</dbReference>
<feature type="region of interest" description="Disordered" evidence="4">
    <location>
        <begin position="1"/>
        <end position="36"/>
    </location>
</feature>
<dbReference type="PRINTS" id="PR00991">
    <property type="entry name" value="6PFRUCTKNASE"/>
</dbReference>
<evidence type="ECO:0000313" key="6">
    <source>
        <dbReference type="EMBL" id="KAK6627878.1"/>
    </source>
</evidence>
<dbReference type="PANTHER" id="PTHR10606:SF65">
    <property type="entry name" value="6-PHOSPHOFRUCTO-2-KINASE_FRUCTOSE-2, 6-BISPHOSPHATASE-LIKE PROTEIN"/>
    <property type="match status" value="1"/>
</dbReference>
<proteinExistence type="inferred from homology"/>
<dbReference type="PIRSF" id="PIRSF000709">
    <property type="entry name" value="6PFK_2-Ptase"/>
    <property type="match status" value="1"/>
</dbReference>
<sequence>MAPTCEADGKHSLESSDEVQISSGNPKASYKALEKNDTQKNTESLSLYWLQLDDIEPNHLDACDTCESGSRRRSSTSSVGNKETATCTQEGMTFECLPYRMSHKMILIILALTLTNFKQSAVGNSCDPPDKPLNALLDVYVHGRVKDFRSLVVAFVGLPARGKTVLAHKLAHYLRWIGISSEVFSVCDYCRKHIELYNHNMFRADNREAVEMRQKSTLEAMEDATQWLNGEGKVAIMDGTNPNRNYRQLLHEYFVKQLGFKLLFVECVCDDDAILERNIKEILQFNVDYKQMKKEIAMNDLRCKIEHFKEQYEGLSRRSEPHLSYMKVVNGGEDITVHNLSGQLQTKILYYISNFRAQPRTLYFSRHGESEFNLVGRIGGDANLSARGVQYAQTLARYFNQASIKGLKVWTSEKRRTNQTAKGILAPIESLEPLNELDAGVCEGLTYEEMQEHYPQEFAWRDQDKLRYRYPWGESYLDIMQRLEPVLMQLESEDNILVLSHQAVLRCILGYFLDNSVEQLPYLEVPLHTIIKLTSDGYNYKMELIKLNVDCVDTTRRRPNVSNSSSSTGACSGSVGTDL</sequence>
<dbReference type="Pfam" id="PF01591">
    <property type="entry name" value="6PF2K"/>
    <property type="match status" value="1"/>
</dbReference>
<dbReference type="Pfam" id="PF00300">
    <property type="entry name" value="His_Phos_1"/>
    <property type="match status" value="1"/>
</dbReference>
<reference evidence="6 7" key="1">
    <citation type="submission" date="2023-09" db="EMBL/GenBank/DDBJ databases">
        <title>Genomes of two closely related lineages of the louse Polyplax serrata with different host specificities.</title>
        <authorList>
            <person name="Martinu J."/>
            <person name="Tarabai H."/>
            <person name="Stefka J."/>
            <person name="Hypsa V."/>
        </authorList>
    </citation>
    <scope>NUCLEOTIDE SEQUENCE [LARGE SCALE GENOMIC DNA]</scope>
    <source>
        <strain evidence="6">98ZLc_SE</strain>
    </source>
</reference>
<comment type="similarity">
    <text evidence="1">In the C-terminal section; belongs to the phosphoglycerate mutase family.</text>
</comment>
<evidence type="ECO:0000256" key="2">
    <source>
        <dbReference type="ARBA" id="ARBA00022741"/>
    </source>
</evidence>
<organism evidence="6 7">
    <name type="scientific">Polyplax serrata</name>
    <name type="common">Common mouse louse</name>
    <dbReference type="NCBI Taxonomy" id="468196"/>
    <lineage>
        <taxon>Eukaryota</taxon>
        <taxon>Metazoa</taxon>
        <taxon>Ecdysozoa</taxon>
        <taxon>Arthropoda</taxon>
        <taxon>Hexapoda</taxon>
        <taxon>Insecta</taxon>
        <taxon>Pterygota</taxon>
        <taxon>Neoptera</taxon>
        <taxon>Paraneoptera</taxon>
        <taxon>Psocodea</taxon>
        <taxon>Troctomorpha</taxon>
        <taxon>Phthiraptera</taxon>
        <taxon>Anoplura</taxon>
        <taxon>Polyplacidae</taxon>
        <taxon>Polyplax</taxon>
    </lineage>
</organism>